<dbReference type="OrthoDB" id="9808507at2"/>
<accession>A0A507ZQB6</accession>
<protein>
    <submittedName>
        <fullName evidence="1">PorV/PorQ family protein</fullName>
    </submittedName>
</protein>
<gene>
    <name evidence="1" type="ORF">FKR84_08090</name>
</gene>
<dbReference type="Proteomes" id="UP000317169">
    <property type="component" value="Unassembled WGS sequence"/>
</dbReference>
<proteinExistence type="predicted"/>
<sequence length="345" mass="38401">MSIAGTAQQLRKYSNEFLNIGVDAAAFGMANAVTATTADVNAAYWNPAGLVNLEDKQLSLMHASYFANIANYDYIAGAMPLDKKSAVAFNIIRFGVDDIMNTTQLIEEDGSINYDNISLFSAADYAFTFSYARYLPLDGFSYGINAKVIRRIIGEFATSWGFGFDAGIQFQTKNNWSFGVMARDITTTYNTWAIDEDEYAKIQDAVEGQNQELPETTEITLPKLQLGIAKNFTIRHDFDLKTEVDLNMRFAETNDLISTSAVSVNPAFGFEVGYIKMVYLRGGMGNFQNTEQFDGSKELGFQPNFGVGFKYRGIAVDYAFTDIGDQSTALYSNVFSLKIDWSIFR</sequence>
<dbReference type="Gene3D" id="2.40.160.60">
    <property type="entry name" value="Outer membrane protein transport protein (OMPP1/FadL/TodX)"/>
    <property type="match status" value="1"/>
</dbReference>
<evidence type="ECO:0000313" key="1">
    <source>
        <dbReference type="EMBL" id="TQD38713.1"/>
    </source>
</evidence>
<name>A0A507ZQB6_9FLAO</name>
<organism evidence="1 2">
    <name type="scientific">Haloflavibacter putidus</name>
    <dbReference type="NCBI Taxonomy" id="2576776"/>
    <lineage>
        <taxon>Bacteria</taxon>
        <taxon>Pseudomonadati</taxon>
        <taxon>Bacteroidota</taxon>
        <taxon>Flavobacteriia</taxon>
        <taxon>Flavobacteriales</taxon>
        <taxon>Flavobacteriaceae</taxon>
        <taxon>Haloflavibacter</taxon>
    </lineage>
</organism>
<evidence type="ECO:0000313" key="2">
    <source>
        <dbReference type="Proteomes" id="UP000317169"/>
    </source>
</evidence>
<reference evidence="1 2" key="1">
    <citation type="submission" date="2019-06" db="EMBL/GenBank/DDBJ databases">
        <title>Flavibacter putida gen. nov., sp. nov., a novel marine bacterium of the family Flavobacteriaceae isolated from coastal seawater.</title>
        <authorList>
            <person name="Feng X."/>
        </authorList>
    </citation>
    <scope>NUCLEOTIDE SEQUENCE [LARGE SCALE GENOMIC DNA]</scope>
    <source>
        <strain evidence="1 2">PLHSN227</strain>
    </source>
</reference>
<dbReference type="AlphaFoldDB" id="A0A507ZQB6"/>
<dbReference type="SUPFAM" id="SSF56935">
    <property type="entry name" value="Porins"/>
    <property type="match status" value="1"/>
</dbReference>
<keyword evidence="2" id="KW-1185">Reference proteome</keyword>
<dbReference type="NCBIfam" id="NF033709">
    <property type="entry name" value="PorV_fam"/>
    <property type="match status" value="1"/>
</dbReference>
<comment type="caution">
    <text evidence="1">The sequence shown here is derived from an EMBL/GenBank/DDBJ whole genome shotgun (WGS) entry which is preliminary data.</text>
</comment>
<dbReference type="EMBL" id="VIAR01000007">
    <property type="protein sequence ID" value="TQD38713.1"/>
    <property type="molecule type" value="Genomic_DNA"/>
</dbReference>